<dbReference type="InterPro" id="IPR001901">
    <property type="entry name" value="Translocase_SecE/Sec61-g"/>
</dbReference>
<comment type="caution">
    <text evidence="10">The sequence shown here is derived from an EMBL/GenBank/DDBJ whole genome shotgun (WGS) entry which is preliminary data.</text>
</comment>
<protein>
    <recommendedName>
        <fullName evidence="9">Protein translocase subunit SecE</fullName>
    </recommendedName>
</protein>
<evidence type="ECO:0000256" key="8">
    <source>
        <dbReference type="ARBA" id="ARBA00023136"/>
    </source>
</evidence>
<organism evidence="10 11">
    <name type="scientific">Candidatus Magasanikbacteria bacterium GW2011_GWC2_37_14</name>
    <dbReference type="NCBI Taxonomy" id="1619046"/>
    <lineage>
        <taxon>Bacteria</taxon>
        <taxon>Candidatus Magasanikiibacteriota</taxon>
    </lineage>
</organism>
<dbReference type="GO" id="GO:0006605">
    <property type="term" value="P:protein targeting"/>
    <property type="evidence" value="ECO:0007669"/>
    <property type="project" value="UniProtKB-UniRule"/>
</dbReference>
<feature type="transmembrane region" description="Helical" evidence="9">
    <location>
        <begin position="29"/>
        <end position="51"/>
    </location>
</feature>
<name>A0A0G0GAI5_9BACT</name>
<dbReference type="InterPro" id="IPR038379">
    <property type="entry name" value="SecE_sf"/>
</dbReference>
<dbReference type="PANTHER" id="PTHR33910">
    <property type="entry name" value="PROTEIN TRANSLOCASE SUBUNIT SECE"/>
    <property type="match status" value="1"/>
</dbReference>
<reference evidence="10 11" key="1">
    <citation type="journal article" date="2015" name="Nature">
        <title>rRNA introns, odd ribosomes, and small enigmatic genomes across a large radiation of phyla.</title>
        <authorList>
            <person name="Brown C.T."/>
            <person name="Hug L.A."/>
            <person name="Thomas B.C."/>
            <person name="Sharon I."/>
            <person name="Castelle C.J."/>
            <person name="Singh A."/>
            <person name="Wilkins M.J."/>
            <person name="Williams K.H."/>
            <person name="Banfield J.F."/>
        </authorList>
    </citation>
    <scope>NUCLEOTIDE SEQUENCE [LARGE SCALE GENOMIC DNA]</scope>
</reference>
<evidence type="ECO:0000313" key="10">
    <source>
        <dbReference type="EMBL" id="KKQ26992.1"/>
    </source>
</evidence>
<sequence length="60" mass="6757">MSKIISYFKEAIAEMKKVIWPSKKQTTTYTIVVIALSIGIALFFGILDYGFSLGLQQLIK</sequence>
<keyword evidence="8 9" id="KW-0472">Membrane</keyword>
<proteinExistence type="inferred from homology"/>
<evidence type="ECO:0000256" key="1">
    <source>
        <dbReference type="ARBA" id="ARBA00004370"/>
    </source>
</evidence>
<dbReference type="PROSITE" id="PS01067">
    <property type="entry name" value="SECE_SEC61G"/>
    <property type="match status" value="1"/>
</dbReference>
<evidence type="ECO:0000256" key="7">
    <source>
        <dbReference type="ARBA" id="ARBA00023010"/>
    </source>
</evidence>
<gene>
    <name evidence="9" type="primary">secE</name>
    <name evidence="10" type="ORF">US42_C0017G0013</name>
</gene>
<keyword evidence="3 9" id="KW-1003">Cell membrane</keyword>
<dbReference type="GO" id="GO:0005886">
    <property type="term" value="C:plasma membrane"/>
    <property type="evidence" value="ECO:0007669"/>
    <property type="project" value="UniProtKB-SubCell"/>
</dbReference>
<keyword evidence="6 9" id="KW-1133">Transmembrane helix</keyword>
<evidence type="ECO:0000256" key="3">
    <source>
        <dbReference type="ARBA" id="ARBA00022475"/>
    </source>
</evidence>
<dbReference type="HAMAP" id="MF_00422">
    <property type="entry name" value="SecE"/>
    <property type="match status" value="1"/>
</dbReference>
<accession>A0A0G0GAI5</accession>
<comment type="subcellular location">
    <subcellularLocation>
        <location evidence="9">Cell membrane</location>
        <topology evidence="9">Single-pass membrane protein</topology>
    </subcellularLocation>
    <subcellularLocation>
        <location evidence="1">Membrane</location>
    </subcellularLocation>
</comment>
<dbReference type="PANTHER" id="PTHR33910:SF1">
    <property type="entry name" value="PROTEIN TRANSLOCASE SUBUNIT SECE"/>
    <property type="match status" value="1"/>
</dbReference>
<dbReference type="Proteomes" id="UP000034849">
    <property type="component" value="Unassembled WGS sequence"/>
</dbReference>
<dbReference type="NCBIfam" id="TIGR00964">
    <property type="entry name" value="secE_bact"/>
    <property type="match status" value="1"/>
</dbReference>
<evidence type="ECO:0000256" key="2">
    <source>
        <dbReference type="ARBA" id="ARBA00022448"/>
    </source>
</evidence>
<dbReference type="GO" id="GO:0008320">
    <property type="term" value="F:protein transmembrane transporter activity"/>
    <property type="evidence" value="ECO:0007669"/>
    <property type="project" value="UniProtKB-UniRule"/>
</dbReference>
<comment type="similarity">
    <text evidence="9">Belongs to the SecE/SEC61-gamma family.</text>
</comment>
<keyword evidence="4 9" id="KW-0812">Transmembrane</keyword>
<dbReference type="GO" id="GO:0043952">
    <property type="term" value="P:protein transport by the Sec complex"/>
    <property type="evidence" value="ECO:0007669"/>
    <property type="project" value="UniProtKB-UniRule"/>
</dbReference>
<dbReference type="AlphaFoldDB" id="A0A0G0GAI5"/>
<comment type="function">
    <text evidence="9">Essential subunit of the Sec protein translocation channel SecYEG. Clamps together the 2 halves of SecY. May contact the channel plug during translocation.</text>
</comment>
<dbReference type="STRING" id="1619046.US42_C0017G0013"/>
<dbReference type="Pfam" id="PF00584">
    <property type="entry name" value="SecE"/>
    <property type="match status" value="1"/>
</dbReference>
<dbReference type="Gene3D" id="1.20.5.1030">
    <property type="entry name" value="Preprotein translocase secy subunit"/>
    <property type="match status" value="1"/>
</dbReference>
<evidence type="ECO:0000256" key="4">
    <source>
        <dbReference type="ARBA" id="ARBA00022692"/>
    </source>
</evidence>
<dbReference type="GO" id="GO:0065002">
    <property type="term" value="P:intracellular protein transmembrane transport"/>
    <property type="evidence" value="ECO:0007669"/>
    <property type="project" value="UniProtKB-UniRule"/>
</dbReference>
<keyword evidence="2 9" id="KW-0813">Transport</keyword>
<evidence type="ECO:0000256" key="6">
    <source>
        <dbReference type="ARBA" id="ARBA00022989"/>
    </source>
</evidence>
<evidence type="ECO:0000256" key="9">
    <source>
        <dbReference type="HAMAP-Rule" id="MF_00422"/>
    </source>
</evidence>
<keyword evidence="7 9" id="KW-0811">Translocation</keyword>
<evidence type="ECO:0000256" key="5">
    <source>
        <dbReference type="ARBA" id="ARBA00022927"/>
    </source>
</evidence>
<keyword evidence="5 9" id="KW-0653">Protein transport</keyword>
<dbReference type="InterPro" id="IPR005807">
    <property type="entry name" value="SecE_bac"/>
</dbReference>
<evidence type="ECO:0000313" key="11">
    <source>
        <dbReference type="Proteomes" id="UP000034849"/>
    </source>
</evidence>
<dbReference type="GO" id="GO:0009306">
    <property type="term" value="P:protein secretion"/>
    <property type="evidence" value="ECO:0007669"/>
    <property type="project" value="UniProtKB-UniRule"/>
</dbReference>
<comment type="subunit">
    <text evidence="9">Component of the Sec protein translocase complex. Heterotrimer consisting of SecY, SecE and SecG subunits. The heterotrimers can form oligomers, although 1 heterotrimer is thought to be able to translocate proteins. Interacts with the ribosome. Interacts with SecDF, and other proteins may be involved. Interacts with SecA.</text>
</comment>
<dbReference type="EMBL" id="LBSX01000017">
    <property type="protein sequence ID" value="KKQ26992.1"/>
    <property type="molecule type" value="Genomic_DNA"/>
</dbReference>